<evidence type="ECO:0000313" key="5">
    <source>
        <dbReference type="Proteomes" id="UP000184512"/>
    </source>
</evidence>
<feature type="region of interest" description="Disordered" evidence="1">
    <location>
        <begin position="25"/>
        <end position="75"/>
    </location>
</feature>
<proteinExistence type="predicted"/>
<protein>
    <submittedName>
        <fullName evidence="4">Uncharacterized membrane protein YkoI</fullName>
    </submittedName>
</protein>
<name>A0A1M6AC54_9ACTN</name>
<keyword evidence="2" id="KW-0732">Signal</keyword>
<gene>
    <name evidence="4" type="ORF">SAMN02745244_00144</name>
</gene>
<keyword evidence="5" id="KW-1185">Reference proteome</keyword>
<dbReference type="STRING" id="1123357.SAMN02745244_00144"/>
<accession>A0A1M6AC54</accession>
<dbReference type="Pfam" id="PF03413">
    <property type="entry name" value="PepSY"/>
    <property type="match status" value="2"/>
</dbReference>
<dbReference type="EMBL" id="FQZG01000004">
    <property type="protein sequence ID" value="SHI34090.1"/>
    <property type="molecule type" value="Genomic_DNA"/>
</dbReference>
<dbReference type="AlphaFoldDB" id="A0A1M6AC54"/>
<feature type="signal peptide" evidence="2">
    <location>
        <begin position="1"/>
        <end position="26"/>
    </location>
</feature>
<dbReference type="Gene3D" id="3.10.450.40">
    <property type="match status" value="2"/>
</dbReference>
<evidence type="ECO:0000256" key="2">
    <source>
        <dbReference type="SAM" id="SignalP"/>
    </source>
</evidence>
<feature type="chain" id="PRO_5012183761" evidence="2">
    <location>
        <begin position="27"/>
        <end position="208"/>
    </location>
</feature>
<dbReference type="RefSeq" id="WP_073185466.1">
    <property type="nucleotide sequence ID" value="NZ_FQZG01000004.1"/>
</dbReference>
<dbReference type="OrthoDB" id="3787409at2"/>
<evidence type="ECO:0000256" key="1">
    <source>
        <dbReference type="SAM" id="MobiDB-lite"/>
    </source>
</evidence>
<reference evidence="4 5" key="1">
    <citation type="submission" date="2016-11" db="EMBL/GenBank/DDBJ databases">
        <authorList>
            <person name="Jaros S."/>
            <person name="Januszkiewicz K."/>
            <person name="Wedrychowicz H."/>
        </authorList>
    </citation>
    <scope>NUCLEOTIDE SEQUENCE [LARGE SCALE GENOMIC DNA]</scope>
    <source>
        <strain evidence="4 5">DSM 12906</strain>
    </source>
</reference>
<feature type="domain" description="PepSY" evidence="3">
    <location>
        <begin position="79"/>
        <end position="132"/>
    </location>
</feature>
<feature type="compositionally biased region" description="Low complexity" evidence="1">
    <location>
        <begin position="47"/>
        <end position="66"/>
    </location>
</feature>
<organism evidence="4 5">
    <name type="scientific">Tessaracoccus bendigoensis DSM 12906</name>
    <dbReference type="NCBI Taxonomy" id="1123357"/>
    <lineage>
        <taxon>Bacteria</taxon>
        <taxon>Bacillati</taxon>
        <taxon>Actinomycetota</taxon>
        <taxon>Actinomycetes</taxon>
        <taxon>Propionibacteriales</taxon>
        <taxon>Propionibacteriaceae</taxon>
        <taxon>Tessaracoccus</taxon>
    </lineage>
</organism>
<evidence type="ECO:0000313" key="4">
    <source>
        <dbReference type="EMBL" id="SHI34090.1"/>
    </source>
</evidence>
<dbReference type="Proteomes" id="UP000184512">
    <property type="component" value="Unassembled WGS sequence"/>
</dbReference>
<evidence type="ECO:0000259" key="3">
    <source>
        <dbReference type="Pfam" id="PF03413"/>
    </source>
</evidence>
<feature type="compositionally biased region" description="Polar residues" evidence="1">
    <location>
        <begin position="29"/>
        <end position="42"/>
    </location>
</feature>
<sequence>MPTTRPSSLALTSLAAAALLLPTACSTPSSPEVSPTGTSPSVTAPIGSPSAESTPTATTEGTPTPTDEASATAVPEGPLDATRAIEAALAHSPGAVVEIDAERRAWEVTVIREDGTGVELTIDAQSGEVTRTRDTRLSLTQSTAPQISATEAIGIALGNTPGEVIELDLDTERGTLVWEVLVRAEAGGRVEIYVDATTGEVLKVEVDD</sequence>
<feature type="domain" description="PepSY" evidence="3">
    <location>
        <begin position="147"/>
        <end position="205"/>
    </location>
</feature>
<dbReference type="InterPro" id="IPR025711">
    <property type="entry name" value="PepSY"/>
</dbReference>